<reference evidence="2 3" key="1">
    <citation type="submission" date="2022-01" db="EMBL/GenBank/DDBJ databases">
        <title>Flavihumibacter sp. nov., isolated from sediment of a river.</title>
        <authorList>
            <person name="Liu H."/>
        </authorList>
    </citation>
    <scope>NUCLEOTIDE SEQUENCE [LARGE SCALE GENOMIC DNA]</scope>
    <source>
        <strain evidence="2 3">RY-1</strain>
    </source>
</reference>
<dbReference type="Proteomes" id="UP001200145">
    <property type="component" value="Unassembled WGS sequence"/>
</dbReference>
<keyword evidence="3" id="KW-1185">Reference proteome</keyword>
<keyword evidence="1" id="KW-0812">Transmembrane</keyword>
<dbReference type="Pfam" id="PF25589">
    <property type="entry name" value="DUF7935"/>
    <property type="match status" value="1"/>
</dbReference>
<accession>A0ABS9BGQ0</accession>
<organism evidence="2 3">
    <name type="scientific">Flavihumibacter fluminis</name>
    <dbReference type="NCBI Taxonomy" id="2909236"/>
    <lineage>
        <taxon>Bacteria</taxon>
        <taxon>Pseudomonadati</taxon>
        <taxon>Bacteroidota</taxon>
        <taxon>Chitinophagia</taxon>
        <taxon>Chitinophagales</taxon>
        <taxon>Chitinophagaceae</taxon>
        <taxon>Flavihumibacter</taxon>
    </lineage>
</organism>
<evidence type="ECO:0008006" key="4">
    <source>
        <dbReference type="Google" id="ProtNLM"/>
    </source>
</evidence>
<evidence type="ECO:0000313" key="2">
    <source>
        <dbReference type="EMBL" id="MCF1714767.1"/>
    </source>
</evidence>
<protein>
    <recommendedName>
        <fullName evidence="4">LemA protein</fullName>
    </recommendedName>
</protein>
<feature type="transmembrane region" description="Helical" evidence="1">
    <location>
        <begin position="6"/>
        <end position="24"/>
    </location>
</feature>
<comment type="caution">
    <text evidence="2">The sequence shown here is derived from an EMBL/GenBank/DDBJ whole genome shotgun (WGS) entry which is preliminary data.</text>
</comment>
<dbReference type="InterPro" id="IPR057695">
    <property type="entry name" value="DUF7935"/>
</dbReference>
<gene>
    <name evidence="2" type="ORF">L0U88_09035</name>
</gene>
<dbReference type="RefSeq" id="WP_234865720.1">
    <property type="nucleotide sequence ID" value="NZ_JAKEVY010000002.1"/>
</dbReference>
<keyword evidence="1" id="KW-0472">Membrane</keyword>
<dbReference type="EMBL" id="JAKEVY010000002">
    <property type="protein sequence ID" value="MCF1714767.1"/>
    <property type="molecule type" value="Genomic_DNA"/>
</dbReference>
<evidence type="ECO:0000313" key="3">
    <source>
        <dbReference type="Proteomes" id="UP001200145"/>
    </source>
</evidence>
<sequence length="180" mass="20249">MDNTIVWIVAGIALVGFVGLYLYFYRKDKKSIADISQKVDAATSKDQQVAGASKQMQLAAYERLVILADRIALPNLISRSNDPSFDKRGMQQLLTQTIKQEFEYNLSQQIYVSAAAWDAIRNLKEQNIMIVNQLAAILPDDMSGVEFNKKIIEFVMNQPQGSMHSLVQEALSYEAKKLLS</sequence>
<proteinExistence type="predicted"/>
<evidence type="ECO:0000256" key="1">
    <source>
        <dbReference type="SAM" id="Phobius"/>
    </source>
</evidence>
<name>A0ABS9BGQ0_9BACT</name>
<keyword evidence="1" id="KW-1133">Transmembrane helix</keyword>